<evidence type="ECO:0008006" key="4">
    <source>
        <dbReference type="Google" id="ProtNLM"/>
    </source>
</evidence>
<dbReference type="EMBL" id="JOJR01000146">
    <property type="protein sequence ID" value="RCN43795.1"/>
    <property type="molecule type" value="Genomic_DNA"/>
</dbReference>
<feature type="chain" id="PRO_5016967168" description="PAN domain protein" evidence="1">
    <location>
        <begin position="17"/>
        <end position="106"/>
    </location>
</feature>
<keyword evidence="1" id="KW-0732">Signal</keyword>
<evidence type="ECO:0000256" key="1">
    <source>
        <dbReference type="SAM" id="SignalP"/>
    </source>
</evidence>
<dbReference type="OrthoDB" id="10602397at2759"/>
<proteinExistence type="predicted"/>
<organism evidence="2 3">
    <name type="scientific">Ancylostoma caninum</name>
    <name type="common">Dog hookworm</name>
    <dbReference type="NCBI Taxonomy" id="29170"/>
    <lineage>
        <taxon>Eukaryota</taxon>
        <taxon>Metazoa</taxon>
        <taxon>Ecdysozoa</taxon>
        <taxon>Nematoda</taxon>
        <taxon>Chromadorea</taxon>
        <taxon>Rhabditida</taxon>
        <taxon>Rhabditina</taxon>
        <taxon>Rhabditomorpha</taxon>
        <taxon>Strongyloidea</taxon>
        <taxon>Ancylostomatidae</taxon>
        <taxon>Ancylostomatinae</taxon>
        <taxon>Ancylostoma</taxon>
    </lineage>
</organism>
<feature type="signal peptide" evidence="1">
    <location>
        <begin position="1"/>
        <end position="16"/>
    </location>
</feature>
<keyword evidence="3" id="KW-1185">Reference proteome</keyword>
<reference evidence="2 3" key="1">
    <citation type="submission" date="2014-10" db="EMBL/GenBank/DDBJ databases">
        <title>Draft genome of the hookworm Ancylostoma caninum.</title>
        <authorList>
            <person name="Mitreva M."/>
        </authorList>
    </citation>
    <scope>NUCLEOTIDE SEQUENCE [LARGE SCALE GENOMIC DNA]</scope>
    <source>
        <strain evidence="2 3">Baltimore</strain>
    </source>
</reference>
<dbReference type="AlphaFoldDB" id="A0A368GLE3"/>
<protein>
    <recommendedName>
        <fullName evidence="4">PAN domain protein</fullName>
    </recommendedName>
</protein>
<name>A0A368GLE3_ANCCA</name>
<dbReference type="Proteomes" id="UP000252519">
    <property type="component" value="Unassembled WGS sequence"/>
</dbReference>
<evidence type="ECO:0000313" key="2">
    <source>
        <dbReference type="EMBL" id="RCN43795.1"/>
    </source>
</evidence>
<sequence>MWTFLAGIILAFVAAAQEGCTLIRINVKEFAGKEIVRRQTNEMLSCARFCYDNNNCNAILFNPEWVCYHSCFFAMHDNLLKPCGMQIQRRASSIAGWVKNIQAGTI</sequence>
<gene>
    <name evidence="2" type="ORF">ANCCAN_10184</name>
</gene>
<accession>A0A368GLE3</accession>
<evidence type="ECO:0000313" key="3">
    <source>
        <dbReference type="Proteomes" id="UP000252519"/>
    </source>
</evidence>
<comment type="caution">
    <text evidence="2">The sequence shown here is derived from an EMBL/GenBank/DDBJ whole genome shotgun (WGS) entry which is preliminary data.</text>
</comment>